<comment type="caution">
    <text evidence="3">The sequence shown here is derived from an EMBL/GenBank/DDBJ whole genome shotgun (WGS) entry which is preliminary data.</text>
</comment>
<dbReference type="EMBL" id="RXFM01000037">
    <property type="protein sequence ID" value="RST67060.1"/>
    <property type="molecule type" value="Genomic_DNA"/>
</dbReference>
<protein>
    <submittedName>
        <fullName evidence="3">Porin family protein</fullName>
    </submittedName>
</protein>
<feature type="domain" description="Outer membrane protein beta-barrel" evidence="2">
    <location>
        <begin position="24"/>
        <end position="205"/>
    </location>
</feature>
<evidence type="ECO:0000256" key="1">
    <source>
        <dbReference type="ARBA" id="ARBA00022729"/>
    </source>
</evidence>
<dbReference type="Pfam" id="PF13505">
    <property type="entry name" value="OMP_b-brl"/>
    <property type="match status" value="1"/>
</dbReference>
<evidence type="ECO:0000259" key="2">
    <source>
        <dbReference type="Pfam" id="PF13505"/>
    </source>
</evidence>
<proteinExistence type="predicted"/>
<dbReference type="AlphaFoldDB" id="A0A429XLE7"/>
<dbReference type="InterPro" id="IPR027385">
    <property type="entry name" value="Beta-barrel_OMP"/>
</dbReference>
<keyword evidence="4" id="KW-1185">Reference proteome</keyword>
<reference evidence="4" key="1">
    <citation type="submission" date="2018-11" db="EMBL/GenBank/DDBJ databases">
        <title>Phylogenetic, genomic, and biogeographic characterization of a novel and ubiquitous marine invertebrate-associated Rickettsiales parasite, Candidatus Marinoinvertebrata rohwerii, gen. nov., sp. nov.</title>
        <authorList>
            <person name="Klinges J.G."/>
            <person name="Rosales S.M."/>
            <person name="Mcminds R."/>
            <person name="Shaver E.C."/>
            <person name="Shantz A."/>
            <person name="Peters E.C."/>
            <person name="Burkepile D.E."/>
            <person name="Silliman B.R."/>
            <person name="Vega Thurber R.L."/>
        </authorList>
    </citation>
    <scope>NUCLEOTIDE SEQUENCE [LARGE SCALE GENOMIC DNA]</scope>
    <source>
        <strain evidence="4">a_cerv_44</strain>
    </source>
</reference>
<dbReference type="OrthoDB" id="5643626at2"/>
<keyword evidence="1" id="KW-0732">Signal</keyword>
<name>A0A429XLE7_9RICK</name>
<dbReference type="Gene3D" id="2.40.160.20">
    <property type="match status" value="1"/>
</dbReference>
<accession>A0A429XLE7</accession>
<organism evidence="3 4">
    <name type="scientific">Candidatus Aquarickettsia rohweri</name>
    <dbReference type="NCBI Taxonomy" id="2602574"/>
    <lineage>
        <taxon>Bacteria</taxon>
        <taxon>Pseudomonadati</taxon>
        <taxon>Pseudomonadota</taxon>
        <taxon>Alphaproteobacteria</taxon>
        <taxon>Rickettsiales</taxon>
        <taxon>Candidatus Midichloriaceae</taxon>
        <taxon>Candidatus Aquarickettsia</taxon>
    </lineage>
</organism>
<dbReference type="SUPFAM" id="SSF56925">
    <property type="entry name" value="OMPA-like"/>
    <property type="match status" value="1"/>
</dbReference>
<gene>
    <name evidence="3" type="ORF">EIC27_03340</name>
</gene>
<evidence type="ECO:0000313" key="4">
    <source>
        <dbReference type="Proteomes" id="UP000279470"/>
    </source>
</evidence>
<sequence>MMKATYGTIIMTKISKINFLFGIIVLFSLKQFSWANDTYIKVDYGIPYYDKLSDDYENSRLKKGQFYGIGVGYKFNNKVRSDVTLFRLNDSKFSYKSALFESNFNVNSTIIMGNLYYDFLDNKTFNIYTGLGAGFSKNTASMYLSDMGGHSSAIPIYQRYNHKNTNDSFAYSFTIGTSMKVTNSSFIDLGYKYYNLGKIKHKKDKNLPISQNIESKHKIHVVSVGLRILI</sequence>
<dbReference type="InterPro" id="IPR011250">
    <property type="entry name" value="OMP/PagP_B-barrel"/>
</dbReference>
<dbReference type="Proteomes" id="UP000279470">
    <property type="component" value="Unassembled WGS sequence"/>
</dbReference>
<evidence type="ECO:0000313" key="3">
    <source>
        <dbReference type="EMBL" id="RST67060.1"/>
    </source>
</evidence>